<organism evidence="1 2">
    <name type="scientific">Wickerhamomyces pijperi</name>
    <name type="common">Yeast</name>
    <name type="synonym">Pichia pijperi</name>
    <dbReference type="NCBI Taxonomy" id="599730"/>
    <lineage>
        <taxon>Eukaryota</taxon>
        <taxon>Fungi</taxon>
        <taxon>Dikarya</taxon>
        <taxon>Ascomycota</taxon>
        <taxon>Saccharomycotina</taxon>
        <taxon>Saccharomycetes</taxon>
        <taxon>Phaffomycetales</taxon>
        <taxon>Wickerhamomycetaceae</taxon>
        <taxon>Wickerhamomyces</taxon>
    </lineage>
</organism>
<dbReference type="Proteomes" id="UP000774326">
    <property type="component" value="Unassembled WGS sequence"/>
</dbReference>
<gene>
    <name evidence="1" type="ORF">WICPIJ_009987</name>
</gene>
<evidence type="ECO:0000313" key="2">
    <source>
        <dbReference type="Proteomes" id="UP000774326"/>
    </source>
</evidence>
<evidence type="ECO:0000313" key="1">
    <source>
        <dbReference type="EMBL" id="KAH3672940.1"/>
    </source>
</evidence>
<comment type="caution">
    <text evidence="1">The sequence shown here is derived from an EMBL/GenBank/DDBJ whole genome shotgun (WGS) entry which is preliminary data.</text>
</comment>
<reference evidence="1" key="1">
    <citation type="journal article" date="2021" name="Open Biol.">
        <title>Shared evolutionary footprints suggest mitochondrial oxidative damage underlies multiple complex I losses in fungi.</title>
        <authorList>
            <person name="Schikora-Tamarit M.A."/>
            <person name="Marcet-Houben M."/>
            <person name="Nosek J."/>
            <person name="Gabaldon T."/>
        </authorList>
    </citation>
    <scope>NUCLEOTIDE SEQUENCE</scope>
    <source>
        <strain evidence="1">CBS2887</strain>
    </source>
</reference>
<protein>
    <submittedName>
        <fullName evidence="1">Uncharacterized protein</fullName>
    </submittedName>
</protein>
<reference evidence="1" key="2">
    <citation type="submission" date="2021-01" db="EMBL/GenBank/DDBJ databases">
        <authorList>
            <person name="Schikora-Tamarit M.A."/>
        </authorList>
    </citation>
    <scope>NUCLEOTIDE SEQUENCE</scope>
    <source>
        <strain evidence="1">CBS2887</strain>
    </source>
</reference>
<proteinExistence type="predicted"/>
<keyword evidence="2" id="KW-1185">Reference proteome</keyword>
<sequence length="135" mass="15600">MVLNDHLTHRFDQSLDSLKVGFFNVIGYVLDHSVVVERFVELDIEIKRDILFLQSFKSEDTDQSLQFQSVDSDDIQVLLALLQSYNTVDLLTIQFDLNRITSDLSLLGMHKNLSDVTTSFLFIQHDITDTFRDTL</sequence>
<dbReference type="EMBL" id="JAEUBG010005739">
    <property type="protein sequence ID" value="KAH3672940.1"/>
    <property type="molecule type" value="Genomic_DNA"/>
</dbReference>
<name>A0A9P8PK00_WICPI</name>
<accession>A0A9P8PK00</accession>
<dbReference type="AlphaFoldDB" id="A0A9P8PK00"/>